<dbReference type="Gene3D" id="3.40.50.1000">
    <property type="entry name" value="HAD superfamily/HAD-like"/>
    <property type="match status" value="1"/>
</dbReference>
<evidence type="ECO:0000313" key="5">
    <source>
        <dbReference type="EMBL" id="OKS87707.1"/>
    </source>
</evidence>
<comment type="catalytic activity">
    <reaction evidence="1">
        <text>2-phosphoglycolate + H2O = glycolate + phosphate</text>
        <dbReference type="Rhea" id="RHEA:14369"/>
        <dbReference type="ChEBI" id="CHEBI:15377"/>
        <dbReference type="ChEBI" id="CHEBI:29805"/>
        <dbReference type="ChEBI" id="CHEBI:43474"/>
        <dbReference type="ChEBI" id="CHEBI:58033"/>
        <dbReference type="EC" id="3.1.3.18"/>
    </reaction>
</comment>
<dbReference type="InterPro" id="IPR050155">
    <property type="entry name" value="HAD-like_hydrolase_sf"/>
</dbReference>
<dbReference type="InterPro" id="IPR023214">
    <property type="entry name" value="HAD_sf"/>
</dbReference>
<dbReference type="InterPro" id="IPR041492">
    <property type="entry name" value="HAD_2"/>
</dbReference>
<evidence type="ECO:0000256" key="2">
    <source>
        <dbReference type="ARBA" id="ARBA00004818"/>
    </source>
</evidence>
<reference evidence="5 6" key="1">
    <citation type="submission" date="2016-11" db="EMBL/GenBank/DDBJ databases">
        <title>Whole Genome Sequencing of Mucilaginibacter polytrichastri RG4-7(T) isolated from the moss sample.</title>
        <authorList>
            <person name="Li Y."/>
        </authorList>
    </citation>
    <scope>NUCLEOTIDE SEQUENCE [LARGE SCALE GENOMIC DNA]</scope>
    <source>
        <strain evidence="5 6">RG4-7</strain>
    </source>
</reference>
<evidence type="ECO:0000256" key="3">
    <source>
        <dbReference type="ARBA" id="ARBA00006171"/>
    </source>
</evidence>
<dbReference type="PANTHER" id="PTHR43434:SF1">
    <property type="entry name" value="PHOSPHOGLYCOLATE PHOSPHATASE"/>
    <property type="match status" value="1"/>
</dbReference>
<dbReference type="Proteomes" id="UP000186720">
    <property type="component" value="Unassembled WGS sequence"/>
</dbReference>
<dbReference type="PANTHER" id="PTHR43434">
    <property type="entry name" value="PHOSPHOGLYCOLATE PHOSPHATASE"/>
    <property type="match status" value="1"/>
</dbReference>
<dbReference type="InterPro" id="IPR036412">
    <property type="entry name" value="HAD-like_sf"/>
</dbReference>
<dbReference type="SFLD" id="SFLDS00003">
    <property type="entry name" value="Haloacid_Dehalogenase"/>
    <property type="match status" value="1"/>
</dbReference>
<dbReference type="Pfam" id="PF13419">
    <property type="entry name" value="HAD_2"/>
    <property type="match status" value="1"/>
</dbReference>
<comment type="pathway">
    <text evidence="2">Organic acid metabolism; glycolate biosynthesis; glycolate from 2-phosphoglycolate: step 1/1.</text>
</comment>
<dbReference type="AlphaFoldDB" id="A0A1Q6A111"/>
<evidence type="ECO:0000256" key="1">
    <source>
        <dbReference type="ARBA" id="ARBA00000830"/>
    </source>
</evidence>
<dbReference type="GO" id="GO:0008967">
    <property type="term" value="F:phosphoglycolate phosphatase activity"/>
    <property type="evidence" value="ECO:0007669"/>
    <property type="project" value="UniProtKB-EC"/>
</dbReference>
<evidence type="ECO:0000313" key="6">
    <source>
        <dbReference type="Proteomes" id="UP000186720"/>
    </source>
</evidence>
<name>A0A1Q6A111_9SPHI</name>
<sequence>MIYTMQKPDSLIFDMDGTLWDAVDTYAQSWNNVFQDMGIDIVVERDNLARMVGWEGKKVIKELMPDFDDEKRQQIYATVNAGRHSLIATMGGTLYDGVREGLHQLATKYDLFILSNCAKGIIRSFIDWAGIDEHIKDEFAYGVNYMPKNHNIKLLAEKHGLKNPVYIGDTLGDGEQSRIAGIPFVFVSYGFGETDDYDMKFDNFRDLTEYFMGLE</sequence>
<dbReference type="EMBL" id="MPPL01000001">
    <property type="protein sequence ID" value="OKS87707.1"/>
    <property type="molecule type" value="Genomic_DNA"/>
</dbReference>
<dbReference type="SFLD" id="SFLDG01129">
    <property type="entry name" value="C1.5:_HAD__Beta-PGM__Phosphata"/>
    <property type="match status" value="1"/>
</dbReference>
<dbReference type="SUPFAM" id="SSF56784">
    <property type="entry name" value="HAD-like"/>
    <property type="match status" value="1"/>
</dbReference>
<proteinExistence type="inferred from homology"/>
<keyword evidence="6" id="KW-1185">Reference proteome</keyword>
<dbReference type="Gene3D" id="1.10.150.240">
    <property type="entry name" value="Putative phosphatase, domain 2"/>
    <property type="match status" value="1"/>
</dbReference>
<dbReference type="EC" id="3.1.3.18" evidence="4"/>
<dbReference type="InterPro" id="IPR023198">
    <property type="entry name" value="PGP-like_dom2"/>
</dbReference>
<comment type="similarity">
    <text evidence="3">Belongs to the HAD-like hydrolase superfamily. CbbY/CbbZ/Gph/YieH family.</text>
</comment>
<accession>A0A1Q6A111</accession>
<dbReference type="GO" id="GO:0006281">
    <property type="term" value="P:DNA repair"/>
    <property type="evidence" value="ECO:0007669"/>
    <property type="project" value="TreeGrafter"/>
</dbReference>
<protein>
    <recommendedName>
        <fullName evidence="4">phosphoglycolate phosphatase</fullName>
        <ecNumber evidence="4">3.1.3.18</ecNumber>
    </recommendedName>
</protein>
<gene>
    <name evidence="5" type="ORF">RG47T_3169</name>
</gene>
<dbReference type="OrthoDB" id="9792518at2"/>
<evidence type="ECO:0000256" key="4">
    <source>
        <dbReference type="ARBA" id="ARBA00013078"/>
    </source>
</evidence>
<organism evidence="5 6">
    <name type="scientific">Mucilaginibacter polytrichastri</name>
    <dbReference type="NCBI Taxonomy" id="1302689"/>
    <lineage>
        <taxon>Bacteria</taxon>
        <taxon>Pseudomonadati</taxon>
        <taxon>Bacteroidota</taxon>
        <taxon>Sphingobacteriia</taxon>
        <taxon>Sphingobacteriales</taxon>
        <taxon>Sphingobacteriaceae</taxon>
        <taxon>Mucilaginibacter</taxon>
    </lineage>
</organism>
<dbReference type="STRING" id="1302689.RG47T_3169"/>
<comment type="caution">
    <text evidence="5">The sequence shown here is derived from an EMBL/GenBank/DDBJ whole genome shotgun (WGS) entry which is preliminary data.</text>
</comment>